<comment type="caution">
    <text evidence="1">The sequence shown here is derived from an EMBL/GenBank/DDBJ whole genome shotgun (WGS) entry which is preliminary data.</text>
</comment>
<protein>
    <submittedName>
        <fullName evidence="1">Uncharacterized protein</fullName>
    </submittedName>
</protein>
<sequence length="131" mass="14356">MSESSSARDRGPVTAKGCVVRRKPLLCVTVSVVGADGTWEPQACRGSLQRHAVQVITALRRGRDLGDVAHVTRRHMVPGCSPVSGMRRLLRFLWRWSGMSRSRCPQCHVTQPSRLHESDLAATVCLVGPVT</sequence>
<evidence type="ECO:0000313" key="2">
    <source>
        <dbReference type="Proteomes" id="UP000593571"/>
    </source>
</evidence>
<dbReference type="AlphaFoldDB" id="A0A7J8DIR1"/>
<evidence type="ECO:0000313" key="1">
    <source>
        <dbReference type="EMBL" id="KAF6422916.1"/>
    </source>
</evidence>
<keyword evidence="2" id="KW-1185">Reference proteome</keyword>
<accession>A0A7J8DIR1</accession>
<dbReference type="EMBL" id="JACASE010000012">
    <property type="protein sequence ID" value="KAF6422916.1"/>
    <property type="molecule type" value="Genomic_DNA"/>
</dbReference>
<gene>
    <name evidence="1" type="ORF">HJG63_008702</name>
</gene>
<reference evidence="1 2" key="1">
    <citation type="journal article" date="2020" name="Nature">
        <title>Six reference-quality genomes reveal evolution of bat adaptations.</title>
        <authorList>
            <person name="Jebb D."/>
            <person name="Huang Z."/>
            <person name="Pippel M."/>
            <person name="Hughes G.M."/>
            <person name="Lavrichenko K."/>
            <person name="Devanna P."/>
            <person name="Winkler S."/>
            <person name="Jermiin L.S."/>
            <person name="Skirmuntt E.C."/>
            <person name="Katzourakis A."/>
            <person name="Burkitt-Gray L."/>
            <person name="Ray D.A."/>
            <person name="Sullivan K.A.M."/>
            <person name="Roscito J.G."/>
            <person name="Kirilenko B.M."/>
            <person name="Davalos L.M."/>
            <person name="Corthals A.P."/>
            <person name="Power M.L."/>
            <person name="Jones G."/>
            <person name="Ransome R.D."/>
            <person name="Dechmann D.K.N."/>
            <person name="Locatelli A.G."/>
            <person name="Puechmaille S.J."/>
            <person name="Fedrigo O."/>
            <person name="Jarvis E.D."/>
            <person name="Hiller M."/>
            <person name="Vernes S.C."/>
            <person name="Myers E.W."/>
            <person name="Teeling E.C."/>
        </authorList>
    </citation>
    <scope>NUCLEOTIDE SEQUENCE [LARGE SCALE GENOMIC DNA]</scope>
    <source>
        <strain evidence="1">MRouAeg1</strain>
        <tissue evidence="1">Muscle</tissue>
    </source>
</reference>
<organism evidence="1 2">
    <name type="scientific">Rousettus aegyptiacus</name>
    <name type="common">Egyptian fruit bat</name>
    <name type="synonym">Pteropus aegyptiacus</name>
    <dbReference type="NCBI Taxonomy" id="9407"/>
    <lineage>
        <taxon>Eukaryota</taxon>
        <taxon>Metazoa</taxon>
        <taxon>Chordata</taxon>
        <taxon>Craniata</taxon>
        <taxon>Vertebrata</taxon>
        <taxon>Euteleostomi</taxon>
        <taxon>Mammalia</taxon>
        <taxon>Eutheria</taxon>
        <taxon>Laurasiatheria</taxon>
        <taxon>Chiroptera</taxon>
        <taxon>Yinpterochiroptera</taxon>
        <taxon>Pteropodoidea</taxon>
        <taxon>Pteropodidae</taxon>
        <taxon>Rousettinae</taxon>
        <taxon>Rousettus</taxon>
    </lineage>
</organism>
<proteinExistence type="predicted"/>
<dbReference type="Proteomes" id="UP000593571">
    <property type="component" value="Unassembled WGS sequence"/>
</dbReference>
<name>A0A7J8DIR1_ROUAE</name>